<dbReference type="Gene3D" id="3.40.50.410">
    <property type="entry name" value="von Willebrand factor, type A domain"/>
    <property type="match status" value="1"/>
</dbReference>
<evidence type="ECO:0000256" key="11">
    <source>
        <dbReference type="SAM" id="MobiDB-lite"/>
    </source>
</evidence>
<dbReference type="InterPro" id="IPR002369">
    <property type="entry name" value="Integrin_bsu_VWA"/>
</dbReference>
<sequence length="372" mass="40882">MLGDALNENNIKLIFAVSRPQYELYQNYSKLIPGSTAAVLETKSHIVPSLILNMYREFTSQLELIGDLQDLSIAVSETCQGKAKAGLEQCQEDDDEDTIRFNISLEAMGCPSMQPHRTLVVKPRGFLHSLLLSVHITCSGDPCDQTPPPRDSANIGGALTAQVGARLITQELERGNCSPTTKDGSEKPDRNTEQLPRTVVDDRLADVNCPASSGLLCSGRGVCHIGTCQCHKGCIGGACQRAWSPARGRSSSSSDAIPLRPSRTDARRDCVECWLEKREMLCARSVKITFLDHLSGCPWPMPWLRTFTAVCAGVVALGLLPFFVWKTVVTIVDCRRTPWTRQPVPPRSSTDTSSTFRNRTFLLSEMQMTPGI</sequence>
<feature type="domain" description="Integrin beta subunit VWA" evidence="13">
    <location>
        <begin position="3"/>
        <end position="61"/>
    </location>
</feature>
<dbReference type="GO" id="GO:0005925">
    <property type="term" value="C:focal adhesion"/>
    <property type="evidence" value="ECO:0007669"/>
    <property type="project" value="TreeGrafter"/>
</dbReference>
<dbReference type="GO" id="GO:0008305">
    <property type="term" value="C:integrin complex"/>
    <property type="evidence" value="ECO:0007669"/>
    <property type="project" value="TreeGrafter"/>
</dbReference>
<dbReference type="PANTHER" id="PTHR10082:SF26">
    <property type="entry name" value="INTEGRIN BETA-5"/>
    <property type="match status" value="1"/>
</dbReference>
<dbReference type="Proteomes" id="UP001318040">
    <property type="component" value="Chromosome 2"/>
</dbReference>
<dbReference type="GO" id="GO:0005178">
    <property type="term" value="F:integrin binding"/>
    <property type="evidence" value="ECO:0007669"/>
    <property type="project" value="TreeGrafter"/>
</dbReference>
<dbReference type="PANTHER" id="PTHR10082">
    <property type="entry name" value="INTEGRIN BETA SUBUNIT"/>
    <property type="match status" value="1"/>
</dbReference>
<keyword evidence="8" id="KW-1015">Disulfide bond</keyword>
<dbReference type="GO" id="GO:0009986">
    <property type="term" value="C:cell surface"/>
    <property type="evidence" value="ECO:0007669"/>
    <property type="project" value="TreeGrafter"/>
</dbReference>
<dbReference type="GO" id="GO:0043149">
    <property type="term" value="P:stress fiber assembly"/>
    <property type="evidence" value="ECO:0007669"/>
    <property type="project" value="TreeGrafter"/>
</dbReference>
<dbReference type="Gene3D" id="2.10.25.10">
    <property type="entry name" value="Laminin"/>
    <property type="match status" value="1"/>
</dbReference>
<evidence type="ECO:0000313" key="14">
    <source>
        <dbReference type="Proteomes" id="UP001318040"/>
    </source>
</evidence>
<evidence type="ECO:0000256" key="1">
    <source>
        <dbReference type="ARBA" id="ARBA00004479"/>
    </source>
</evidence>
<dbReference type="RefSeq" id="XP_032814831.1">
    <property type="nucleotide sequence ID" value="XM_032958940.1"/>
</dbReference>
<evidence type="ECO:0000256" key="8">
    <source>
        <dbReference type="ARBA" id="ARBA00023157"/>
    </source>
</evidence>
<evidence type="ECO:0000256" key="6">
    <source>
        <dbReference type="ARBA" id="ARBA00023037"/>
    </source>
</evidence>
<keyword evidence="3 10" id="KW-0812">Transmembrane</keyword>
<dbReference type="GO" id="GO:0007160">
    <property type="term" value="P:cell-matrix adhesion"/>
    <property type="evidence" value="ECO:0007669"/>
    <property type="project" value="TreeGrafter"/>
</dbReference>
<evidence type="ECO:0000256" key="9">
    <source>
        <dbReference type="ARBA" id="ARBA00023180"/>
    </source>
</evidence>
<dbReference type="InterPro" id="IPR036465">
    <property type="entry name" value="vWFA_dom_sf"/>
</dbReference>
<feature type="region of interest" description="Disordered" evidence="11">
    <location>
        <begin position="174"/>
        <end position="195"/>
    </location>
</feature>
<gene>
    <name evidence="15" type="primary">LOC116944953</name>
</gene>
<organism evidence="14 15">
    <name type="scientific">Petromyzon marinus</name>
    <name type="common">Sea lamprey</name>
    <dbReference type="NCBI Taxonomy" id="7757"/>
    <lineage>
        <taxon>Eukaryota</taxon>
        <taxon>Metazoa</taxon>
        <taxon>Chordata</taxon>
        <taxon>Craniata</taxon>
        <taxon>Vertebrata</taxon>
        <taxon>Cyclostomata</taxon>
        <taxon>Hyperoartia</taxon>
        <taxon>Petromyzontiformes</taxon>
        <taxon>Petromyzontidae</taxon>
        <taxon>Petromyzon</taxon>
    </lineage>
</organism>
<dbReference type="GO" id="GO:0016477">
    <property type="term" value="P:cell migration"/>
    <property type="evidence" value="ECO:0007669"/>
    <property type="project" value="TreeGrafter"/>
</dbReference>
<evidence type="ECO:0000256" key="3">
    <source>
        <dbReference type="ARBA" id="ARBA00022692"/>
    </source>
</evidence>
<dbReference type="GO" id="GO:0033627">
    <property type="term" value="P:cell adhesion mediated by integrin"/>
    <property type="evidence" value="ECO:0007669"/>
    <property type="project" value="TreeGrafter"/>
</dbReference>
<keyword evidence="9" id="KW-0325">Glycoprotein</keyword>
<dbReference type="InterPro" id="IPR015812">
    <property type="entry name" value="Integrin_bsu"/>
</dbReference>
<dbReference type="Gene3D" id="2.60.40.1510">
    <property type="entry name" value="ntegrin, alpha v. Chain A, domain 3"/>
    <property type="match status" value="1"/>
</dbReference>
<dbReference type="InterPro" id="IPR032695">
    <property type="entry name" value="Integrin_dom_sf"/>
</dbReference>
<evidence type="ECO:0000256" key="2">
    <source>
        <dbReference type="ARBA" id="ARBA00007449"/>
    </source>
</evidence>
<dbReference type="GO" id="GO:0098609">
    <property type="term" value="P:cell-cell adhesion"/>
    <property type="evidence" value="ECO:0007669"/>
    <property type="project" value="TreeGrafter"/>
</dbReference>
<evidence type="ECO:0000259" key="13">
    <source>
        <dbReference type="Pfam" id="PF00362"/>
    </source>
</evidence>
<evidence type="ECO:0000256" key="7">
    <source>
        <dbReference type="ARBA" id="ARBA00023136"/>
    </source>
</evidence>
<dbReference type="SUPFAM" id="SSF53300">
    <property type="entry name" value="vWA-like"/>
    <property type="match status" value="1"/>
</dbReference>
<name>A0AAJ7TDF3_PETMA</name>
<dbReference type="KEGG" id="pmrn:116944953"/>
<dbReference type="SUPFAM" id="SSF69179">
    <property type="entry name" value="Integrin domains"/>
    <property type="match status" value="1"/>
</dbReference>
<feature type="transmembrane region" description="Helical" evidence="12">
    <location>
        <begin position="303"/>
        <end position="325"/>
    </location>
</feature>
<keyword evidence="7 12" id="KW-0472">Membrane</keyword>
<evidence type="ECO:0000256" key="12">
    <source>
        <dbReference type="SAM" id="Phobius"/>
    </source>
</evidence>
<comment type="similarity">
    <text evidence="2 10">Belongs to the integrin beta chain family.</text>
</comment>
<keyword evidence="5 12" id="KW-1133">Transmembrane helix</keyword>
<evidence type="ECO:0000256" key="10">
    <source>
        <dbReference type="RuleBase" id="RU000633"/>
    </source>
</evidence>
<dbReference type="GO" id="GO:0007229">
    <property type="term" value="P:integrin-mediated signaling pathway"/>
    <property type="evidence" value="ECO:0007669"/>
    <property type="project" value="UniProtKB-KW"/>
</dbReference>
<protein>
    <recommendedName>
        <fullName evidence="10">Integrin beta</fullName>
    </recommendedName>
</protein>
<accession>A0AAJ7TDF3</accession>
<keyword evidence="4" id="KW-0677">Repeat</keyword>
<feature type="compositionally biased region" description="Basic and acidic residues" evidence="11">
    <location>
        <begin position="183"/>
        <end position="192"/>
    </location>
</feature>
<comment type="subcellular location">
    <subcellularLocation>
        <location evidence="10">Cell membrane</location>
        <topology evidence="10">Single-pass type I membrane protein</topology>
    </subcellularLocation>
    <subcellularLocation>
        <location evidence="1">Membrane</location>
        <topology evidence="1">Single-pass type I membrane protein</topology>
    </subcellularLocation>
</comment>
<evidence type="ECO:0000313" key="15">
    <source>
        <dbReference type="RefSeq" id="XP_032814831.1"/>
    </source>
</evidence>
<dbReference type="SUPFAM" id="SSF57196">
    <property type="entry name" value="EGF/Laminin"/>
    <property type="match status" value="1"/>
</dbReference>
<keyword evidence="10" id="KW-0130">Cell adhesion</keyword>
<evidence type="ECO:0000256" key="4">
    <source>
        <dbReference type="ARBA" id="ARBA00022737"/>
    </source>
</evidence>
<reference evidence="15" key="1">
    <citation type="submission" date="2025-08" db="UniProtKB">
        <authorList>
            <consortium name="RefSeq"/>
        </authorList>
    </citation>
    <scope>IDENTIFICATION</scope>
    <source>
        <tissue evidence="15">Sperm</tissue>
    </source>
</reference>
<keyword evidence="6 10" id="KW-0401">Integrin</keyword>
<dbReference type="AlphaFoldDB" id="A0AAJ7TDF3"/>
<dbReference type="GO" id="GO:0007179">
    <property type="term" value="P:transforming growth factor beta receptor signaling pathway"/>
    <property type="evidence" value="ECO:0007669"/>
    <property type="project" value="TreeGrafter"/>
</dbReference>
<dbReference type="Pfam" id="PF00362">
    <property type="entry name" value="Integrin_beta"/>
    <property type="match status" value="1"/>
</dbReference>
<proteinExistence type="inferred from homology"/>
<dbReference type="PRINTS" id="PR01186">
    <property type="entry name" value="INTEGRINB"/>
</dbReference>
<keyword evidence="14" id="KW-1185">Reference proteome</keyword>
<evidence type="ECO:0000256" key="5">
    <source>
        <dbReference type="ARBA" id="ARBA00022989"/>
    </source>
</evidence>